<dbReference type="RefSeq" id="WP_204797176.1">
    <property type="nucleotide sequence ID" value="NZ_JACDTV010000011.1"/>
</dbReference>
<feature type="domain" description="HTH tetR-type" evidence="6">
    <location>
        <begin position="11"/>
        <end position="71"/>
    </location>
</feature>
<organism evidence="7 8">
    <name type="scientific">Nocardioides salarius</name>
    <dbReference type="NCBI Taxonomy" id="374513"/>
    <lineage>
        <taxon>Bacteria</taxon>
        <taxon>Bacillati</taxon>
        <taxon>Actinomycetota</taxon>
        <taxon>Actinomycetes</taxon>
        <taxon>Propionibacteriales</taxon>
        <taxon>Nocardioidaceae</taxon>
        <taxon>Nocardioides</taxon>
    </lineage>
</organism>
<comment type="caution">
    <text evidence="7">The sequence shown here is derived from an EMBL/GenBank/DDBJ whole genome shotgun (WGS) entry which is preliminary data.</text>
</comment>
<dbReference type="PANTHER" id="PTHR30055:SF234">
    <property type="entry name" value="HTH-TYPE TRANSCRIPTIONAL REGULATOR BETI"/>
    <property type="match status" value="1"/>
</dbReference>
<dbReference type="Pfam" id="PF13977">
    <property type="entry name" value="TetR_C_6"/>
    <property type="match status" value="1"/>
</dbReference>
<sequence length="199" mass="21346">MEPERRQSRALRTRDLVLSAAVEVMVEHGYAGLTMQRVQTRAGVTRGALTHHFSSMRELAVAAVDHVARAQGAEIQGAVGTADPTALIDVLHEVTRRPTYVAGLELWVAARTDPALREALGPGARELARQLREPLLGRVGDLDDERLEVFGDGLLSLLRGLAIGGVLRDRPALEKAVLQAWLVAFGADLQPVPSSSAPG</sequence>
<protein>
    <submittedName>
        <fullName evidence="7">AcrR family transcriptional regulator</fullName>
    </submittedName>
</protein>
<evidence type="ECO:0000313" key="7">
    <source>
        <dbReference type="EMBL" id="MBM7507735.1"/>
    </source>
</evidence>
<evidence type="ECO:0000256" key="2">
    <source>
        <dbReference type="ARBA" id="ARBA00023015"/>
    </source>
</evidence>
<feature type="DNA-binding region" description="H-T-H motif" evidence="5">
    <location>
        <begin position="34"/>
        <end position="53"/>
    </location>
</feature>
<keyword evidence="2" id="KW-0805">Transcription regulation</keyword>
<keyword evidence="8" id="KW-1185">Reference proteome</keyword>
<keyword evidence="3 5" id="KW-0238">DNA-binding</keyword>
<dbReference type="PANTHER" id="PTHR30055">
    <property type="entry name" value="HTH-TYPE TRANSCRIPTIONAL REGULATOR RUTR"/>
    <property type="match status" value="1"/>
</dbReference>
<dbReference type="Pfam" id="PF00440">
    <property type="entry name" value="TetR_N"/>
    <property type="match status" value="1"/>
</dbReference>
<evidence type="ECO:0000256" key="1">
    <source>
        <dbReference type="ARBA" id="ARBA00022491"/>
    </source>
</evidence>
<keyword evidence="4" id="KW-0804">Transcription</keyword>
<dbReference type="Proteomes" id="UP000732378">
    <property type="component" value="Unassembled WGS sequence"/>
</dbReference>
<evidence type="ECO:0000313" key="8">
    <source>
        <dbReference type="Proteomes" id="UP000732378"/>
    </source>
</evidence>
<evidence type="ECO:0000256" key="3">
    <source>
        <dbReference type="ARBA" id="ARBA00023125"/>
    </source>
</evidence>
<dbReference type="InterPro" id="IPR023772">
    <property type="entry name" value="DNA-bd_HTH_TetR-type_CS"/>
</dbReference>
<name>A0ABS2M967_9ACTN</name>
<dbReference type="PRINTS" id="PR00455">
    <property type="entry name" value="HTHTETR"/>
</dbReference>
<keyword evidence="1" id="KW-0678">Repressor</keyword>
<dbReference type="InterPro" id="IPR039538">
    <property type="entry name" value="BetI_C"/>
</dbReference>
<dbReference type="PROSITE" id="PS01081">
    <property type="entry name" value="HTH_TETR_1"/>
    <property type="match status" value="1"/>
</dbReference>
<accession>A0ABS2M967</accession>
<proteinExistence type="predicted"/>
<evidence type="ECO:0000256" key="5">
    <source>
        <dbReference type="PROSITE-ProRule" id="PRU00335"/>
    </source>
</evidence>
<dbReference type="InterPro" id="IPR001647">
    <property type="entry name" value="HTH_TetR"/>
</dbReference>
<dbReference type="InterPro" id="IPR050109">
    <property type="entry name" value="HTH-type_TetR-like_transc_reg"/>
</dbReference>
<dbReference type="EMBL" id="JAFBBZ010000001">
    <property type="protein sequence ID" value="MBM7507735.1"/>
    <property type="molecule type" value="Genomic_DNA"/>
</dbReference>
<evidence type="ECO:0000256" key="4">
    <source>
        <dbReference type="ARBA" id="ARBA00023163"/>
    </source>
</evidence>
<evidence type="ECO:0000259" key="6">
    <source>
        <dbReference type="PROSITE" id="PS50977"/>
    </source>
</evidence>
<dbReference type="InterPro" id="IPR009057">
    <property type="entry name" value="Homeodomain-like_sf"/>
</dbReference>
<reference evidence="7 8" key="1">
    <citation type="submission" date="2021-01" db="EMBL/GenBank/DDBJ databases">
        <title>Sequencing the genomes of 1000 actinobacteria strains.</title>
        <authorList>
            <person name="Klenk H.-P."/>
        </authorList>
    </citation>
    <scope>NUCLEOTIDE SEQUENCE [LARGE SCALE GENOMIC DNA]</scope>
    <source>
        <strain evidence="7 8">DSM 18239</strain>
    </source>
</reference>
<dbReference type="PROSITE" id="PS50977">
    <property type="entry name" value="HTH_TETR_2"/>
    <property type="match status" value="1"/>
</dbReference>
<dbReference type="SUPFAM" id="SSF46689">
    <property type="entry name" value="Homeodomain-like"/>
    <property type="match status" value="1"/>
</dbReference>
<gene>
    <name evidence="7" type="ORF">JOE61_001549</name>
</gene>
<dbReference type="Gene3D" id="1.10.357.10">
    <property type="entry name" value="Tetracycline Repressor, domain 2"/>
    <property type="match status" value="1"/>
</dbReference>